<evidence type="ECO:0000313" key="1">
    <source>
        <dbReference type="EMBL" id="KAJ8665429.1"/>
    </source>
</evidence>
<comment type="caution">
    <text evidence="1">The sequence shown here is derived from an EMBL/GenBank/DDBJ whole genome shotgun (WGS) entry which is preliminary data.</text>
</comment>
<proteinExistence type="predicted"/>
<organism evidence="1 2">
    <name type="scientific">Eretmocerus hayati</name>
    <dbReference type="NCBI Taxonomy" id="131215"/>
    <lineage>
        <taxon>Eukaryota</taxon>
        <taxon>Metazoa</taxon>
        <taxon>Ecdysozoa</taxon>
        <taxon>Arthropoda</taxon>
        <taxon>Hexapoda</taxon>
        <taxon>Insecta</taxon>
        <taxon>Pterygota</taxon>
        <taxon>Neoptera</taxon>
        <taxon>Endopterygota</taxon>
        <taxon>Hymenoptera</taxon>
        <taxon>Apocrita</taxon>
        <taxon>Proctotrupomorpha</taxon>
        <taxon>Chalcidoidea</taxon>
        <taxon>Aphelinidae</taxon>
        <taxon>Aphelininae</taxon>
        <taxon>Eretmocerus</taxon>
    </lineage>
</organism>
<reference evidence="1" key="1">
    <citation type="submission" date="2023-04" db="EMBL/GenBank/DDBJ databases">
        <title>A chromosome-level genome assembly of the parasitoid wasp Eretmocerus hayati.</title>
        <authorList>
            <person name="Zhong Y."/>
            <person name="Liu S."/>
            <person name="Liu Y."/>
        </authorList>
    </citation>
    <scope>NUCLEOTIDE SEQUENCE</scope>
    <source>
        <strain evidence="1">ZJU_SS_LIU_2023</strain>
    </source>
</reference>
<gene>
    <name evidence="1" type="ORF">QAD02_007091</name>
</gene>
<dbReference type="Proteomes" id="UP001239111">
    <property type="component" value="Chromosome 4"/>
</dbReference>
<dbReference type="EMBL" id="CM056744">
    <property type="protein sequence ID" value="KAJ8665429.1"/>
    <property type="molecule type" value="Genomic_DNA"/>
</dbReference>
<protein>
    <submittedName>
        <fullName evidence="1">Uncharacterized protein</fullName>
    </submittedName>
</protein>
<keyword evidence="2" id="KW-1185">Reference proteome</keyword>
<name>A0ACC2N2Z7_9HYME</name>
<accession>A0ACC2N2Z7</accession>
<evidence type="ECO:0000313" key="2">
    <source>
        <dbReference type="Proteomes" id="UP001239111"/>
    </source>
</evidence>
<sequence length="107" mass="12230">MFLASNEELLRTTMSGDSRNSDGPTGGEDSKSPTNHREQRSQSEGNQGMVYTATRPEMVFMIPSECRLKEDLRRAQDRADNWTEAFKEAIQAMLAQRDELRVQAEQY</sequence>